<dbReference type="PANTHER" id="PTHR14209:SF19">
    <property type="entry name" value="ISOAMYL ACETATE-HYDROLYZING ESTERASE 1 HOMOLOG"/>
    <property type="match status" value="1"/>
</dbReference>
<feature type="transmembrane region" description="Helical" evidence="1">
    <location>
        <begin position="27"/>
        <end position="48"/>
    </location>
</feature>
<accession>W4GR68</accession>
<dbReference type="VEuPathDB" id="FungiDB:H257_04922"/>
<dbReference type="RefSeq" id="XP_009827884.1">
    <property type="nucleotide sequence ID" value="XM_009829582.1"/>
</dbReference>
<dbReference type="Gene3D" id="3.40.50.1110">
    <property type="entry name" value="SGNH hydrolase"/>
    <property type="match status" value="1"/>
</dbReference>
<reference evidence="3" key="1">
    <citation type="submission" date="2013-12" db="EMBL/GenBank/DDBJ databases">
        <title>The Genome Sequence of Aphanomyces astaci APO3.</title>
        <authorList>
            <consortium name="The Broad Institute Genomics Platform"/>
            <person name="Russ C."/>
            <person name="Tyler B."/>
            <person name="van West P."/>
            <person name="Dieguez-Uribeondo J."/>
            <person name="Young S.K."/>
            <person name="Zeng Q."/>
            <person name="Gargeya S."/>
            <person name="Fitzgerald M."/>
            <person name="Abouelleil A."/>
            <person name="Alvarado L."/>
            <person name="Chapman S.B."/>
            <person name="Gainer-Dewar J."/>
            <person name="Goldberg J."/>
            <person name="Griggs A."/>
            <person name="Gujja S."/>
            <person name="Hansen M."/>
            <person name="Howarth C."/>
            <person name="Imamovic A."/>
            <person name="Ireland A."/>
            <person name="Larimer J."/>
            <person name="McCowan C."/>
            <person name="Murphy C."/>
            <person name="Pearson M."/>
            <person name="Poon T.W."/>
            <person name="Priest M."/>
            <person name="Roberts A."/>
            <person name="Saif S."/>
            <person name="Shea T."/>
            <person name="Sykes S."/>
            <person name="Wortman J."/>
            <person name="Nusbaum C."/>
            <person name="Birren B."/>
        </authorList>
    </citation>
    <scope>NUCLEOTIDE SEQUENCE [LARGE SCALE GENOMIC DNA]</scope>
    <source>
        <strain evidence="3">APO3</strain>
    </source>
</reference>
<evidence type="ECO:0000259" key="2">
    <source>
        <dbReference type="Pfam" id="PF13472"/>
    </source>
</evidence>
<dbReference type="SUPFAM" id="SSF52266">
    <property type="entry name" value="SGNH hydrolase"/>
    <property type="match status" value="1"/>
</dbReference>
<proteinExistence type="predicted"/>
<name>W4GR68_APHAT</name>
<dbReference type="InterPro" id="IPR013830">
    <property type="entry name" value="SGNH_hydro"/>
</dbReference>
<keyword evidence="1" id="KW-0812">Transmembrane</keyword>
<dbReference type="InterPro" id="IPR045136">
    <property type="entry name" value="Iah1-like"/>
</dbReference>
<dbReference type="PANTHER" id="PTHR14209">
    <property type="entry name" value="ISOAMYL ACETATE-HYDROLYZING ESTERASE 1"/>
    <property type="match status" value="1"/>
</dbReference>
<dbReference type="GeneID" id="20806918"/>
<dbReference type="OrthoDB" id="671439at2759"/>
<keyword evidence="1" id="KW-0472">Membrane</keyword>
<dbReference type="STRING" id="112090.W4GR68"/>
<dbReference type="InterPro" id="IPR036514">
    <property type="entry name" value="SGNH_hydro_sf"/>
</dbReference>
<dbReference type="Pfam" id="PF13472">
    <property type="entry name" value="Lipase_GDSL_2"/>
    <property type="match status" value="1"/>
</dbReference>
<sequence>MASSQDEVTAAKVSPPRASHHRRCPRLLVHSAIGFGLVVVSLVLVFVFNSAFSLSASPLPRGRSTPVIVVLGDSITEYGENPQLMGYASMLANAYVRRADVVNRGSAGWTTRTWLPLFPAMVQDWERKPPALVSIFLGANDAAVDTDAQHVPIDEFASNLREMVRLIQQVFPACHVMLVTPPTVDDATCIYPRRNALTEVYAKSCVEVGAALNVSVVDLWTAFQNRQNTTKRLHVANDGLHLNDIGNELVYDLWLAQVNQDMPLLSPRQLPIVFS</sequence>
<feature type="domain" description="SGNH hydrolase-type esterase" evidence="2">
    <location>
        <begin position="70"/>
        <end position="249"/>
    </location>
</feature>
<keyword evidence="1" id="KW-1133">Transmembrane helix</keyword>
<dbReference type="EMBL" id="KI913122">
    <property type="protein sequence ID" value="ETV82215.1"/>
    <property type="molecule type" value="Genomic_DNA"/>
</dbReference>
<protein>
    <recommendedName>
        <fullName evidence="2">SGNH hydrolase-type esterase domain-containing protein</fullName>
    </recommendedName>
</protein>
<organism evidence="3">
    <name type="scientific">Aphanomyces astaci</name>
    <name type="common">Crayfish plague agent</name>
    <dbReference type="NCBI Taxonomy" id="112090"/>
    <lineage>
        <taxon>Eukaryota</taxon>
        <taxon>Sar</taxon>
        <taxon>Stramenopiles</taxon>
        <taxon>Oomycota</taxon>
        <taxon>Saprolegniomycetes</taxon>
        <taxon>Saprolegniales</taxon>
        <taxon>Verrucalvaceae</taxon>
        <taxon>Aphanomyces</taxon>
    </lineage>
</organism>
<gene>
    <name evidence="3" type="ORF">H257_04922</name>
</gene>
<evidence type="ECO:0000256" key="1">
    <source>
        <dbReference type="SAM" id="Phobius"/>
    </source>
</evidence>
<dbReference type="AlphaFoldDB" id="W4GR68"/>
<dbReference type="CDD" id="cd01838">
    <property type="entry name" value="Isoamyl_acetate_hydrolase_like"/>
    <property type="match status" value="1"/>
</dbReference>
<evidence type="ECO:0000313" key="3">
    <source>
        <dbReference type="EMBL" id="ETV82215.1"/>
    </source>
</evidence>